<dbReference type="Pfam" id="PF03859">
    <property type="entry name" value="CG-1"/>
    <property type="match status" value="1"/>
</dbReference>
<feature type="compositionally biased region" description="Polar residues" evidence="4">
    <location>
        <begin position="148"/>
        <end position="183"/>
    </location>
</feature>
<feature type="region of interest" description="Disordered" evidence="4">
    <location>
        <begin position="110"/>
        <end position="183"/>
    </location>
</feature>
<comment type="caution">
    <text evidence="6">The sequence shown here is derived from an EMBL/GenBank/DDBJ whole genome shotgun (WGS) entry which is preliminary data.</text>
</comment>
<evidence type="ECO:0000259" key="5">
    <source>
        <dbReference type="PROSITE" id="PS51437"/>
    </source>
</evidence>
<dbReference type="InterPro" id="IPR005559">
    <property type="entry name" value="CG-1_dom"/>
</dbReference>
<organism evidence="6 7">
    <name type="scientific">Aphanomyces invadans</name>
    <dbReference type="NCBI Taxonomy" id="157072"/>
    <lineage>
        <taxon>Eukaryota</taxon>
        <taxon>Sar</taxon>
        <taxon>Stramenopiles</taxon>
        <taxon>Oomycota</taxon>
        <taxon>Saprolegniomycetes</taxon>
        <taxon>Saprolegniales</taxon>
        <taxon>Verrucalvaceae</taxon>
        <taxon>Aphanomyces</taxon>
    </lineage>
</organism>
<dbReference type="SMART" id="SM01076">
    <property type="entry name" value="CG-1"/>
    <property type="match status" value="1"/>
</dbReference>
<dbReference type="PANTHER" id="PTHR23335:SF1">
    <property type="entry name" value="CALMODULIN-BINDING TRANSCRIPTION ACTIVATOR, ISOFORM F"/>
    <property type="match status" value="1"/>
</dbReference>
<dbReference type="GO" id="GO:0005634">
    <property type="term" value="C:nucleus"/>
    <property type="evidence" value="ECO:0007669"/>
    <property type="project" value="UniProtKB-SubCell"/>
</dbReference>
<keyword evidence="7" id="KW-1185">Reference proteome</keyword>
<gene>
    <name evidence="6" type="ORF">DYB32_000748</name>
</gene>
<evidence type="ECO:0000313" key="6">
    <source>
        <dbReference type="EMBL" id="RHY34665.1"/>
    </source>
</evidence>
<dbReference type="Proteomes" id="UP000285060">
    <property type="component" value="Unassembled WGS sequence"/>
</dbReference>
<accession>A0A418B8Z6</accession>
<evidence type="ECO:0000313" key="7">
    <source>
        <dbReference type="Proteomes" id="UP000285060"/>
    </source>
</evidence>
<dbReference type="PANTHER" id="PTHR23335">
    <property type="entry name" value="CALMODULIN-BINDING TRANSCRIPTION ACTIVATOR CAMTA"/>
    <property type="match status" value="1"/>
</dbReference>
<dbReference type="PROSITE" id="PS51437">
    <property type="entry name" value="CG_1"/>
    <property type="match status" value="1"/>
</dbReference>
<evidence type="ECO:0000256" key="3">
    <source>
        <dbReference type="ARBA" id="ARBA00023242"/>
    </source>
</evidence>
<evidence type="ECO:0000256" key="4">
    <source>
        <dbReference type="SAM" id="MobiDB-lite"/>
    </source>
</evidence>
<dbReference type="GO" id="GO:0003690">
    <property type="term" value="F:double-stranded DNA binding"/>
    <property type="evidence" value="ECO:0007669"/>
    <property type="project" value="TreeGrafter"/>
</dbReference>
<feature type="domain" description="CG-1" evidence="5">
    <location>
        <begin position="1"/>
        <end position="90"/>
    </location>
</feature>
<comment type="subcellular location">
    <subcellularLocation>
        <location evidence="1">Nucleus</location>
    </subcellularLocation>
</comment>
<dbReference type="EMBL" id="QUSY01000021">
    <property type="protein sequence ID" value="RHY34665.1"/>
    <property type="molecule type" value="Genomic_DNA"/>
</dbReference>
<reference evidence="6 7" key="1">
    <citation type="submission" date="2018-08" db="EMBL/GenBank/DDBJ databases">
        <title>Aphanomyces genome sequencing and annotation.</title>
        <authorList>
            <person name="Minardi D."/>
            <person name="Oidtmann B."/>
            <person name="Van Der Giezen M."/>
            <person name="Studholme D.J."/>
        </authorList>
    </citation>
    <scope>NUCLEOTIDE SEQUENCE [LARGE SCALE GENOMIC DNA]</scope>
    <source>
        <strain evidence="6 7">NJM0002</strain>
    </source>
</reference>
<keyword evidence="2" id="KW-0804">Transcription</keyword>
<evidence type="ECO:0000256" key="1">
    <source>
        <dbReference type="ARBA" id="ARBA00004123"/>
    </source>
</evidence>
<feature type="compositionally biased region" description="Basic and acidic residues" evidence="4">
    <location>
        <begin position="115"/>
        <end position="125"/>
    </location>
</feature>
<proteinExistence type="predicted"/>
<dbReference type="VEuPathDB" id="FungiDB:H310_05556"/>
<dbReference type="AlphaFoldDB" id="A0A418B8Z6"/>
<dbReference type="GO" id="GO:0003712">
    <property type="term" value="F:transcription coregulator activity"/>
    <property type="evidence" value="ECO:0007669"/>
    <property type="project" value="TreeGrafter"/>
</dbReference>
<name>A0A418B8Z6_9STRA</name>
<evidence type="ECO:0000256" key="2">
    <source>
        <dbReference type="ARBA" id="ARBA00023163"/>
    </source>
</evidence>
<sequence>MLMSGGTLFVCDSVMDFKKDGWTWQKQKGSKTKIREDRAKLVVTRDNVVLGVYVHSADNPSFHRRSYSLRDESNRMILVHYLDDDSKKQAIPRDTQSPEEPFESSIVDDALADFHPGDPNEHGDGGDDDSAFDDLLLDHDMPDMEYNNHPNQTQSSSYKRARSENNYDGVSNMSFPSSPTNSLRGLDDRTIEMARALSTIHFDLCSGRTAADAAPLMLDDSAIAALSDVELGALSEQLIEDVVKQLVALAGTSSELLEEVCATTFPVAHDIFHS</sequence>
<dbReference type="GO" id="GO:0006357">
    <property type="term" value="P:regulation of transcription by RNA polymerase II"/>
    <property type="evidence" value="ECO:0007669"/>
    <property type="project" value="TreeGrafter"/>
</dbReference>
<keyword evidence="3" id="KW-0539">Nucleus</keyword>
<protein>
    <recommendedName>
        <fullName evidence="5">CG-1 domain-containing protein</fullName>
    </recommendedName>
</protein>